<organism evidence="3 4">
    <name type="scientific">Candidatus Muproteobacteria bacterium RIFCSPHIGHO2_02_FULL_65_16</name>
    <dbReference type="NCBI Taxonomy" id="1817766"/>
    <lineage>
        <taxon>Bacteria</taxon>
        <taxon>Pseudomonadati</taxon>
        <taxon>Pseudomonadota</taxon>
        <taxon>Candidatus Muproteobacteria</taxon>
    </lineage>
</organism>
<proteinExistence type="predicted"/>
<keyword evidence="1" id="KW-0812">Transmembrane</keyword>
<reference evidence="3 4" key="1">
    <citation type="journal article" date="2016" name="Nat. Commun.">
        <title>Thousands of microbial genomes shed light on interconnected biogeochemical processes in an aquifer system.</title>
        <authorList>
            <person name="Anantharaman K."/>
            <person name="Brown C.T."/>
            <person name="Hug L.A."/>
            <person name="Sharon I."/>
            <person name="Castelle C.J."/>
            <person name="Probst A.J."/>
            <person name="Thomas B.C."/>
            <person name="Singh A."/>
            <person name="Wilkins M.J."/>
            <person name="Karaoz U."/>
            <person name="Brodie E.L."/>
            <person name="Williams K.H."/>
            <person name="Hubbard S.S."/>
            <person name="Banfield J.F."/>
        </authorList>
    </citation>
    <scope>NUCLEOTIDE SEQUENCE [LARGE SCALE GENOMIC DNA]</scope>
</reference>
<gene>
    <name evidence="3" type="ORF">A3B81_03480</name>
</gene>
<accession>A0A1F6U2W9</accession>
<evidence type="ECO:0000259" key="2">
    <source>
        <dbReference type="Pfam" id="PF22150"/>
    </source>
</evidence>
<dbReference type="AlphaFoldDB" id="A0A1F6U2W9"/>
<keyword evidence="1" id="KW-1133">Transmembrane helix</keyword>
<dbReference type="Proteomes" id="UP000179362">
    <property type="component" value="Unassembled WGS sequence"/>
</dbReference>
<evidence type="ECO:0000313" key="3">
    <source>
        <dbReference type="EMBL" id="OGI51706.1"/>
    </source>
</evidence>
<comment type="caution">
    <text evidence="3">The sequence shown here is derived from an EMBL/GenBank/DDBJ whole genome shotgun (WGS) entry which is preliminary data.</text>
</comment>
<sequence>MSLIEVLVTVLVLSVGLLGIAALQFVSKRSNFEALQRTTATMLAYDILERMRANPSALETYAANQEASIVTPMPNLDGYEALDEPSPDCKATACNATQLADHDKWEWVQTLLGAAEVSGGANTGGLVSPTACLVSTVPDVTTPDNVPSERSGQYMVAIAWRGQTAMSNPVNPTLPTSPDPYICGADTGKYDNTAGDNVYRRVLVISTYIKAF</sequence>
<keyword evidence="1" id="KW-0472">Membrane</keyword>
<dbReference type="InterPro" id="IPR054402">
    <property type="entry name" value="Tt1218-like_dom"/>
</dbReference>
<name>A0A1F6U2W9_9PROT</name>
<feature type="domain" description="Type IV pilin Tt1218-like" evidence="2">
    <location>
        <begin position="22"/>
        <end position="105"/>
    </location>
</feature>
<dbReference type="EMBL" id="MFTA01000049">
    <property type="protein sequence ID" value="OGI51706.1"/>
    <property type="molecule type" value="Genomic_DNA"/>
</dbReference>
<protein>
    <submittedName>
        <fullName evidence="3">Type IV pilus modification protein PilV</fullName>
    </submittedName>
</protein>
<dbReference type="Pfam" id="PF22150">
    <property type="entry name" value="Tt1218-like"/>
    <property type="match status" value="1"/>
</dbReference>
<dbReference type="NCBIfam" id="TIGR02523">
    <property type="entry name" value="type_IV_pilV"/>
    <property type="match status" value="1"/>
</dbReference>
<evidence type="ECO:0000313" key="4">
    <source>
        <dbReference type="Proteomes" id="UP000179362"/>
    </source>
</evidence>
<dbReference type="InterPro" id="IPR013362">
    <property type="entry name" value="Pilus_4_PilV"/>
</dbReference>
<evidence type="ECO:0000256" key="1">
    <source>
        <dbReference type="SAM" id="Phobius"/>
    </source>
</evidence>
<feature type="transmembrane region" description="Helical" evidence="1">
    <location>
        <begin position="6"/>
        <end position="27"/>
    </location>
</feature>